<keyword evidence="2" id="KW-0732">Signal</keyword>
<evidence type="ECO:0000256" key="1">
    <source>
        <dbReference type="SAM" id="MobiDB-lite"/>
    </source>
</evidence>
<feature type="region of interest" description="Disordered" evidence="1">
    <location>
        <begin position="197"/>
        <end position="233"/>
    </location>
</feature>
<evidence type="ECO:0000313" key="3">
    <source>
        <dbReference type="EMBL" id="MET4540577.1"/>
    </source>
</evidence>
<accession>A0ABV2P734</accession>
<comment type="caution">
    <text evidence="3">The sequence shown here is derived from an EMBL/GenBank/DDBJ whole genome shotgun (WGS) entry which is preliminary data.</text>
</comment>
<feature type="region of interest" description="Disordered" evidence="1">
    <location>
        <begin position="284"/>
        <end position="316"/>
    </location>
</feature>
<organism evidence="3 4">
    <name type="scientific">Arthrobacter bambusae</name>
    <dbReference type="NCBI Taxonomy" id="1338426"/>
    <lineage>
        <taxon>Bacteria</taxon>
        <taxon>Bacillati</taxon>
        <taxon>Actinomycetota</taxon>
        <taxon>Actinomycetes</taxon>
        <taxon>Micrococcales</taxon>
        <taxon>Micrococcaceae</taxon>
        <taxon>Arthrobacter</taxon>
    </lineage>
</organism>
<reference evidence="3 4" key="1">
    <citation type="submission" date="2024-06" db="EMBL/GenBank/DDBJ databases">
        <title>Sorghum-associated microbial communities from plants grown in Nebraska, USA.</title>
        <authorList>
            <person name="Schachtman D."/>
        </authorList>
    </citation>
    <scope>NUCLEOTIDE SEQUENCE [LARGE SCALE GENOMIC DNA]</scope>
    <source>
        <strain evidence="3 4">3552</strain>
    </source>
</reference>
<feature type="region of interest" description="Disordered" evidence="1">
    <location>
        <begin position="330"/>
        <end position="354"/>
    </location>
</feature>
<proteinExistence type="predicted"/>
<feature type="signal peptide" evidence="2">
    <location>
        <begin position="1"/>
        <end position="34"/>
    </location>
</feature>
<feature type="compositionally biased region" description="Polar residues" evidence="1">
    <location>
        <begin position="218"/>
        <end position="228"/>
    </location>
</feature>
<gene>
    <name evidence="3" type="ORF">ABIE37_002364</name>
</gene>
<evidence type="ECO:0000256" key="2">
    <source>
        <dbReference type="SAM" id="SignalP"/>
    </source>
</evidence>
<keyword evidence="4" id="KW-1185">Reference proteome</keyword>
<dbReference type="Proteomes" id="UP001549307">
    <property type="component" value="Unassembled WGS sequence"/>
</dbReference>
<evidence type="ECO:0000313" key="4">
    <source>
        <dbReference type="Proteomes" id="UP001549307"/>
    </source>
</evidence>
<protein>
    <submittedName>
        <fullName evidence="3">Uncharacterized protein</fullName>
    </submittedName>
</protein>
<feature type="chain" id="PRO_5046278128" evidence="2">
    <location>
        <begin position="35"/>
        <end position="354"/>
    </location>
</feature>
<sequence>MKGTRVFPRATNILRSVMIAGAGTALWVTLSATAASADTGAADNRSLLGEVTSTASPVAEVTAPQSSAPSVSVPVPNVALPASVKAVVPAQPVSVRVPAVTPIVEHVGGAAGETVGTVVEAVAVPVTETVDHTVVAVVPPLYEALRPVALEPVTDVTNTIVQPIIDVVDDVADKVLPPVGSVAAPVLPPLPGGVGSLLPATPSGDPTPGVGTLPASGVESSQQGTAATESDVGVPAAAGTVPATRAIASGTATMASPVLSIFRVLGSASSGQAVGAGAAQDLADPAGFPAGPESVPAGLAGTGSGNSQNGPPSPAAAYLHGALIIPADSLTDLETVSDEHHPKPVSFDPGSSPD</sequence>
<dbReference type="RefSeq" id="WP_354229716.1">
    <property type="nucleotide sequence ID" value="NZ_JBEPSN010000005.1"/>
</dbReference>
<dbReference type="EMBL" id="JBEPSN010000005">
    <property type="protein sequence ID" value="MET4540577.1"/>
    <property type="molecule type" value="Genomic_DNA"/>
</dbReference>
<dbReference type="GeneID" id="92753301"/>
<name>A0ABV2P734_9MICC</name>